<name>X1MAU4_9ZZZZ</name>
<evidence type="ECO:0000313" key="2">
    <source>
        <dbReference type="EMBL" id="GAI28403.1"/>
    </source>
</evidence>
<dbReference type="GO" id="GO:0005524">
    <property type="term" value="F:ATP binding"/>
    <property type="evidence" value="ECO:0007669"/>
    <property type="project" value="InterPro"/>
</dbReference>
<dbReference type="InterPro" id="IPR027417">
    <property type="entry name" value="P-loop_NTPase"/>
</dbReference>
<gene>
    <name evidence="2" type="ORF">S06H3_24842</name>
</gene>
<reference evidence="2" key="1">
    <citation type="journal article" date="2014" name="Front. Microbiol.">
        <title>High frequency of phylogenetically diverse reductive dehalogenase-homologous genes in deep subseafloor sedimentary metagenomes.</title>
        <authorList>
            <person name="Kawai M."/>
            <person name="Futagami T."/>
            <person name="Toyoda A."/>
            <person name="Takaki Y."/>
            <person name="Nishi S."/>
            <person name="Hori S."/>
            <person name="Arai W."/>
            <person name="Tsubouchi T."/>
            <person name="Morono Y."/>
            <person name="Uchiyama I."/>
            <person name="Ito T."/>
            <person name="Fujiyama A."/>
            <person name="Inagaki F."/>
            <person name="Takami H."/>
        </authorList>
    </citation>
    <scope>NUCLEOTIDE SEQUENCE</scope>
    <source>
        <strain evidence="2">Expedition CK06-06</strain>
    </source>
</reference>
<feature type="domain" description="ABC transporter" evidence="1">
    <location>
        <begin position="4"/>
        <end position="80"/>
    </location>
</feature>
<dbReference type="GO" id="GO:0016887">
    <property type="term" value="F:ATP hydrolysis activity"/>
    <property type="evidence" value="ECO:0007669"/>
    <property type="project" value="InterPro"/>
</dbReference>
<dbReference type="AlphaFoldDB" id="X1MAU4"/>
<sequence>YRKNMVGFVFQSFNLIPTLTALENVEYPMIFSGVQKSERLKRSEEVLEKLGLGDRLKHNPTELSGGEQQRVSIARAIIERIWLDLYFNHLILFLH</sequence>
<dbReference type="Gene3D" id="3.40.50.300">
    <property type="entry name" value="P-loop containing nucleotide triphosphate hydrolases"/>
    <property type="match status" value="1"/>
</dbReference>
<evidence type="ECO:0000259" key="1">
    <source>
        <dbReference type="Pfam" id="PF00005"/>
    </source>
</evidence>
<protein>
    <recommendedName>
        <fullName evidence="1">ABC transporter domain-containing protein</fullName>
    </recommendedName>
</protein>
<proteinExistence type="predicted"/>
<dbReference type="PANTHER" id="PTHR42798">
    <property type="entry name" value="LIPOPROTEIN-RELEASING SYSTEM ATP-BINDING PROTEIN LOLD"/>
    <property type="match status" value="1"/>
</dbReference>
<dbReference type="InterPro" id="IPR003439">
    <property type="entry name" value="ABC_transporter-like_ATP-bd"/>
</dbReference>
<accession>X1MAU4</accession>
<comment type="caution">
    <text evidence="2">The sequence shown here is derived from an EMBL/GenBank/DDBJ whole genome shotgun (WGS) entry which is preliminary data.</text>
</comment>
<dbReference type="SUPFAM" id="SSF52540">
    <property type="entry name" value="P-loop containing nucleoside triphosphate hydrolases"/>
    <property type="match status" value="1"/>
</dbReference>
<dbReference type="Pfam" id="PF00005">
    <property type="entry name" value="ABC_tran"/>
    <property type="match status" value="1"/>
</dbReference>
<dbReference type="PANTHER" id="PTHR42798:SF2">
    <property type="entry name" value="ABC TRANSPORTER ATP-BINDING PROTEIN MG467-RELATED"/>
    <property type="match status" value="1"/>
</dbReference>
<organism evidence="2">
    <name type="scientific">marine sediment metagenome</name>
    <dbReference type="NCBI Taxonomy" id="412755"/>
    <lineage>
        <taxon>unclassified sequences</taxon>
        <taxon>metagenomes</taxon>
        <taxon>ecological metagenomes</taxon>
    </lineage>
</organism>
<feature type="non-terminal residue" evidence="2">
    <location>
        <position position="1"/>
    </location>
</feature>
<dbReference type="EMBL" id="BARV01014009">
    <property type="protein sequence ID" value="GAI28403.1"/>
    <property type="molecule type" value="Genomic_DNA"/>
</dbReference>